<sequence length="182" mass="20704">MINLPNSLAIFRILLAPLMFFLLLKIKNSSSYIDISWLNYFCALTFVVASITDFFDGYIARSWNQKTKLGAILDPLADKMLILAAFLGLMIIDRANAWAVYIILVREFFITGFRVVMASENIDVSASIAGKIKTIMQMVAIGFLSMQWWGGEILLWIAVAITLYSGYEYIHAYTKHIRKNQI</sequence>
<dbReference type="GO" id="GO:0008444">
    <property type="term" value="F:CDP-diacylglycerol-glycerol-3-phosphate 3-phosphatidyltransferase activity"/>
    <property type="evidence" value="ECO:0007669"/>
    <property type="project" value="UniProtKB-UniRule"/>
</dbReference>
<gene>
    <name evidence="18" type="primary">pgsA</name>
    <name evidence="18" type="ORF">CSUIS_0948</name>
</gene>
<dbReference type="PANTHER" id="PTHR14269:SF62">
    <property type="entry name" value="CDP-DIACYLGLYCEROL--GLYCEROL-3-PHOSPHATE 3-PHOSPHATIDYLTRANSFERASE 1, CHLOROPLASTIC"/>
    <property type="match status" value="1"/>
</dbReference>
<dbReference type="Proteomes" id="UP000194260">
    <property type="component" value="Chromosome"/>
</dbReference>
<evidence type="ECO:0000256" key="6">
    <source>
        <dbReference type="ARBA" id="ARBA00022516"/>
    </source>
</evidence>
<evidence type="ECO:0000256" key="8">
    <source>
        <dbReference type="ARBA" id="ARBA00022692"/>
    </source>
</evidence>
<comment type="similarity">
    <text evidence="3 16">Belongs to the CDP-alcohol phosphatidyltransferase class-I family.</text>
</comment>
<dbReference type="STRING" id="1660073.CSUIS_0948"/>
<evidence type="ECO:0000256" key="4">
    <source>
        <dbReference type="ARBA" id="ARBA00013170"/>
    </source>
</evidence>
<feature type="transmembrane region" description="Helical" evidence="17">
    <location>
        <begin position="98"/>
        <end position="116"/>
    </location>
</feature>
<keyword evidence="10" id="KW-0443">Lipid metabolism</keyword>
<dbReference type="Pfam" id="PF01066">
    <property type="entry name" value="CDP-OH_P_transf"/>
    <property type="match status" value="1"/>
</dbReference>
<evidence type="ECO:0000313" key="18">
    <source>
        <dbReference type="EMBL" id="ARR00761.1"/>
    </source>
</evidence>
<dbReference type="AlphaFoldDB" id="A0A1X9SWY6"/>
<feature type="transmembrane region" description="Helical" evidence="17">
    <location>
        <begin position="153"/>
        <end position="170"/>
    </location>
</feature>
<evidence type="ECO:0000313" key="19">
    <source>
        <dbReference type="Proteomes" id="UP000194260"/>
    </source>
</evidence>
<evidence type="ECO:0000256" key="15">
    <source>
        <dbReference type="NCBIfam" id="TIGR00560"/>
    </source>
</evidence>
<comment type="pathway">
    <text evidence="2">Phospholipid metabolism; phosphatidylglycerol biosynthesis; phosphatidylglycerol from CDP-diacylglycerol: step 1/2.</text>
</comment>
<evidence type="ECO:0000256" key="2">
    <source>
        <dbReference type="ARBA" id="ARBA00005042"/>
    </source>
</evidence>
<reference evidence="19" key="1">
    <citation type="journal article" date="2017" name="Genome Biol. Evol.">
        <title>Comparative Genomic Analysis Identifies a Campylobacter Clade Deficient in Selenium Metabolism.</title>
        <authorList>
            <person name="Miller W.G."/>
            <person name="Yee E."/>
            <person name="Lopes B.S."/>
            <person name="Chapman M.H."/>
            <person name="Huynh S."/>
            <person name="Bono J.L."/>
            <person name="Parker C.T."/>
            <person name="Strachan N.J.C."/>
            <person name="Forbes K.J."/>
        </authorList>
    </citation>
    <scope>NUCLEOTIDE SEQUENCE [LARGE SCALE GENOMIC DNA]</scope>
    <source>
        <strain evidence="19">RM6137</strain>
    </source>
</reference>
<dbReference type="EC" id="2.7.8.5" evidence="4 15"/>
<keyword evidence="12" id="KW-0594">Phospholipid biosynthesis</keyword>
<dbReference type="NCBIfam" id="TIGR00560">
    <property type="entry name" value="pgsA"/>
    <property type="match status" value="1"/>
</dbReference>
<evidence type="ECO:0000256" key="5">
    <source>
        <dbReference type="ARBA" id="ARBA00014944"/>
    </source>
</evidence>
<proteinExistence type="inferred from homology"/>
<evidence type="ECO:0000256" key="10">
    <source>
        <dbReference type="ARBA" id="ARBA00023098"/>
    </source>
</evidence>
<dbReference type="Gene3D" id="1.20.120.1760">
    <property type="match status" value="1"/>
</dbReference>
<comment type="subcellular location">
    <subcellularLocation>
        <location evidence="1">Membrane</location>
        <topology evidence="1">Multi-pass membrane protein</topology>
    </subcellularLocation>
</comment>
<evidence type="ECO:0000256" key="14">
    <source>
        <dbReference type="ARBA" id="ARBA00048586"/>
    </source>
</evidence>
<dbReference type="PANTHER" id="PTHR14269">
    <property type="entry name" value="CDP-DIACYLGLYCEROL--GLYCEROL-3-PHOSPHATE 3-PHOSPHATIDYLTRANSFERASE-RELATED"/>
    <property type="match status" value="1"/>
</dbReference>
<keyword evidence="7 16" id="KW-0808">Transferase</keyword>
<protein>
    <recommendedName>
        <fullName evidence="5 15">CDP-diacylglycerol--glycerol-3-phosphate 3-phosphatidyltransferase</fullName>
        <ecNumber evidence="4 15">2.7.8.5</ecNumber>
    </recommendedName>
</protein>
<dbReference type="GO" id="GO:0046474">
    <property type="term" value="P:glycerophospholipid biosynthetic process"/>
    <property type="evidence" value="ECO:0007669"/>
    <property type="project" value="TreeGrafter"/>
</dbReference>
<dbReference type="EMBL" id="CP018789">
    <property type="protein sequence ID" value="ARR00761.1"/>
    <property type="molecule type" value="Genomic_DNA"/>
</dbReference>
<feature type="transmembrane region" description="Helical" evidence="17">
    <location>
        <begin position="7"/>
        <end position="26"/>
    </location>
</feature>
<keyword evidence="13" id="KW-1208">Phospholipid metabolism</keyword>
<keyword evidence="6" id="KW-0444">Lipid biosynthesis</keyword>
<feature type="transmembrane region" description="Helical" evidence="17">
    <location>
        <begin position="71"/>
        <end position="92"/>
    </location>
</feature>
<keyword evidence="8 17" id="KW-0812">Transmembrane</keyword>
<keyword evidence="9 17" id="KW-1133">Transmembrane helix</keyword>
<evidence type="ECO:0000256" key="11">
    <source>
        <dbReference type="ARBA" id="ARBA00023136"/>
    </source>
</evidence>
<evidence type="ECO:0000256" key="12">
    <source>
        <dbReference type="ARBA" id="ARBA00023209"/>
    </source>
</evidence>
<dbReference type="InterPro" id="IPR050324">
    <property type="entry name" value="CDP-alcohol_PTase-I"/>
</dbReference>
<dbReference type="InterPro" id="IPR004570">
    <property type="entry name" value="Phosphatidylglycerol_P_synth"/>
</dbReference>
<dbReference type="InterPro" id="IPR043130">
    <property type="entry name" value="CDP-OH_PTrfase_TM_dom"/>
</dbReference>
<dbReference type="KEGG" id="camy:CSUIS_0948"/>
<evidence type="ECO:0000256" key="13">
    <source>
        <dbReference type="ARBA" id="ARBA00023264"/>
    </source>
</evidence>
<dbReference type="PROSITE" id="PS00379">
    <property type="entry name" value="CDP_ALCOHOL_P_TRANSF"/>
    <property type="match status" value="1"/>
</dbReference>
<comment type="catalytic activity">
    <reaction evidence="14">
        <text>a CDP-1,2-diacyl-sn-glycerol + sn-glycerol 3-phosphate = a 1,2-diacyl-sn-glycero-3-phospho-(1'-sn-glycero-3'-phosphate) + CMP + H(+)</text>
        <dbReference type="Rhea" id="RHEA:12593"/>
        <dbReference type="ChEBI" id="CHEBI:15378"/>
        <dbReference type="ChEBI" id="CHEBI:57597"/>
        <dbReference type="ChEBI" id="CHEBI:58332"/>
        <dbReference type="ChEBI" id="CHEBI:60110"/>
        <dbReference type="ChEBI" id="CHEBI:60377"/>
        <dbReference type="EC" id="2.7.8.5"/>
    </reaction>
</comment>
<evidence type="ECO:0000256" key="16">
    <source>
        <dbReference type="RuleBase" id="RU003750"/>
    </source>
</evidence>
<evidence type="ECO:0000256" key="3">
    <source>
        <dbReference type="ARBA" id="ARBA00010441"/>
    </source>
</evidence>
<dbReference type="InterPro" id="IPR000462">
    <property type="entry name" value="CDP-OH_P_trans"/>
</dbReference>
<dbReference type="InterPro" id="IPR048254">
    <property type="entry name" value="CDP_ALCOHOL_P_TRANSF_CS"/>
</dbReference>
<dbReference type="GO" id="GO:0016020">
    <property type="term" value="C:membrane"/>
    <property type="evidence" value="ECO:0007669"/>
    <property type="project" value="UniProtKB-SubCell"/>
</dbReference>
<evidence type="ECO:0000256" key="9">
    <source>
        <dbReference type="ARBA" id="ARBA00022989"/>
    </source>
</evidence>
<feature type="transmembrane region" description="Helical" evidence="17">
    <location>
        <begin position="38"/>
        <end position="59"/>
    </location>
</feature>
<accession>A0A1X9SWY6</accession>
<dbReference type="PIRSF" id="PIRSF000847">
    <property type="entry name" value="Phos_ph_gly_syn"/>
    <property type="match status" value="1"/>
</dbReference>
<evidence type="ECO:0000256" key="17">
    <source>
        <dbReference type="SAM" id="Phobius"/>
    </source>
</evidence>
<keyword evidence="11 17" id="KW-0472">Membrane</keyword>
<organism evidence="18 19">
    <name type="scientific">Campylobacter porcelli</name>
    <dbReference type="NCBI Taxonomy" id="1660073"/>
    <lineage>
        <taxon>Bacteria</taxon>
        <taxon>Pseudomonadati</taxon>
        <taxon>Campylobacterota</taxon>
        <taxon>Epsilonproteobacteria</taxon>
        <taxon>Campylobacterales</taxon>
        <taxon>Campylobacteraceae</taxon>
        <taxon>Campylobacter</taxon>
    </lineage>
</organism>
<evidence type="ECO:0000256" key="7">
    <source>
        <dbReference type="ARBA" id="ARBA00022679"/>
    </source>
</evidence>
<evidence type="ECO:0000256" key="1">
    <source>
        <dbReference type="ARBA" id="ARBA00004141"/>
    </source>
</evidence>
<name>A0A1X9SWY6_9BACT</name>